<name>A0A4Y2D6E7_ARAVE</name>
<dbReference type="AlphaFoldDB" id="A0A4Y2D6E7"/>
<organism evidence="2 3">
    <name type="scientific">Araneus ventricosus</name>
    <name type="common">Orbweaver spider</name>
    <name type="synonym">Epeira ventricosa</name>
    <dbReference type="NCBI Taxonomy" id="182803"/>
    <lineage>
        <taxon>Eukaryota</taxon>
        <taxon>Metazoa</taxon>
        <taxon>Ecdysozoa</taxon>
        <taxon>Arthropoda</taxon>
        <taxon>Chelicerata</taxon>
        <taxon>Arachnida</taxon>
        <taxon>Araneae</taxon>
        <taxon>Araneomorphae</taxon>
        <taxon>Entelegynae</taxon>
        <taxon>Araneoidea</taxon>
        <taxon>Araneidae</taxon>
        <taxon>Araneus</taxon>
    </lineage>
</organism>
<feature type="compositionally biased region" description="Polar residues" evidence="1">
    <location>
        <begin position="48"/>
        <end position="57"/>
    </location>
</feature>
<keyword evidence="3" id="KW-1185">Reference proteome</keyword>
<evidence type="ECO:0000313" key="3">
    <source>
        <dbReference type="Proteomes" id="UP000499080"/>
    </source>
</evidence>
<comment type="caution">
    <text evidence="2">The sequence shown here is derived from an EMBL/GenBank/DDBJ whole genome shotgun (WGS) entry which is preliminary data.</text>
</comment>
<gene>
    <name evidence="2" type="ORF">AVEN_240678_1</name>
</gene>
<protein>
    <submittedName>
        <fullName evidence="2">Uncharacterized protein</fullName>
    </submittedName>
</protein>
<sequence length="109" mass="12695">MRASDNDAYRNVYPFLGYWNKRYLIPGSLEMKEKKEQKKYIRSKTTQKIKSQPNHNFPSPKEKSELRRPRSIKSFKGSFVPFKPNSNSDKEAAIIGCDHQQMGLSAQQL</sequence>
<reference evidence="2 3" key="1">
    <citation type="journal article" date="2019" name="Sci. Rep.">
        <title>Orb-weaving spider Araneus ventricosus genome elucidates the spidroin gene catalogue.</title>
        <authorList>
            <person name="Kono N."/>
            <person name="Nakamura H."/>
            <person name="Ohtoshi R."/>
            <person name="Moran D.A.P."/>
            <person name="Shinohara A."/>
            <person name="Yoshida Y."/>
            <person name="Fujiwara M."/>
            <person name="Mori M."/>
            <person name="Tomita M."/>
            <person name="Arakawa K."/>
        </authorList>
    </citation>
    <scope>NUCLEOTIDE SEQUENCE [LARGE SCALE GENOMIC DNA]</scope>
</reference>
<proteinExistence type="predicted"/>
<accession>A0A4Y2D6E7</accession>
<feature type="region of interest" description="Disordered" evidence="1">
    <location>
        <begin position="35"/>
        <end position="71"/>
    </location>
</feature>
<evidence type="ECO:0000313" key="2">
    <source>
        <dbReference type="EMBL" id="GBM11544.1"/>
    </source>
</evidence>
<evidence type="ECO:0000256" key="1">
    <source>
        <dbReference type="SAM" id="MobiDB-lite"/>
    </source>
</evidence>
<dbReference type="EMBL" id="BGPR01000300">
    <property type="protein sequence ID" value="GBM11544.1"/>
    <property type="molecule type" value="Genomic_DNA"/>
</dbReference>
<dbReference type="Proteomes" id="UP000499080">
    <property type="component" value="Unassembled WGS sequence"/>
</dbReference>